<reference evidence="6" key="1">
    <citation type="journal article" date="2014" name="Int. J. Syst. Evol. Microbiol.">
        <title>Complete genome sequence of Corynebacterium casei LMG S-19264T (=DSM 44701T), isolated from a smear-ripened cheese.</title>
        <authorList>
            <consortium name="US DOE Joint Genome Institute (JGI-PGF)"/>
            <person name="Walter F."/>
            <person name="Albersmeier A."/>
            <person name="Kalinowski J."/>
            <person name="Ruckert C."/>
        </authorList>
    </citation>
    <scope>NUCLEOTIDE SEQUENCE</scope>
    <source>
        <strain evidence="6">CGMCC 1.12997</strain>
    </source>
</reference>
<dbReference type="SMART" id="SM00267">
    <property type="entry name" value="GGDEF"/>
    <property type="match status" value="1"/>
</dbReference>
<dbReference type="Proteomes" id="UP000647241">
    <property type="component" value="Unassembled WGS sequence"/>
</dbReference>
<dbReference type="GO" id="GO:0052621">
    <property type="term" value="F:diguanylate cyclase activity"/>
    <property type="evidence" value="ECO:0007669"/>
    <property type="project" value="UniProtKB-EC"/>
</dbReference>
<evidence type="ECO:0000256" key="4">
    <source>
        <dbReference type="SAM" id="Phobius"/>
    </source>
</evidence>
<dbReference type="AlphaFoldDB" id="A0A917HMD7"/>
<dbReference type="GO" id="GO:0005886">
    <property type="term" value="C:plasma membrane"/>
    <property type="evidence" value="ECO:0007669"/>
    <property type="project" value="TreeGrafter"/>
</dbReference>
<dbReference type="EMBL" id="BMGT01000003">
    <property type="protein sequence ID" value="GGG83615.1"/>
    <property type="molecule type" value="Genomic_DNA"/>
</dbReference>
<dbReference type="CDD" id="cd01949">
    <property type="entry name" value="GGDEF"/>
    <property type="match status" value="1"/>
</dbReference>
<dbReference type="InterPro" id="IPR050469">
    <property type="entry name" value="Diguanylate_Cyclase"/>
</dbReference>
<dbReference type="PANTHER" id="PTHR45138">
    <property type="entry name" value="REGULATORY COMPONENTS OF SENSORY TRANSDUCTION SYSTEM"/>
    <property type="match status" value="1"/>
</dbReference>
<evidence type="ECO:0000313" key="6">
    <source>
        <dbReference type="EMBL" id="GGG83615.1"/>
    </source>
</evidence>
<dbReference type="PROSITE" id="PS50887">
    <property type="entry name" value="GGDEF"/>
    <property type="match status" value="1"/>
</dbReference>
<dbReference type="EC" id="2.7.7.65" evidence="1"/>
<keyword evidence="3" id="KW-0175">Coiled coil</keyword>
<dbReference type="PANTHER" id="PTHR45138:SF9">
    <property type="entry name" value="DIGUANYLATE CYCLASE DGCM-RELATED"/>
    <property type="match status" value="1"/>
</dbReference>
<evidence type="ECO:0000256" key="2">
    <source>
        <dbReference type="ARBA" id="ARBA00034247"/>
    </source>
</evidence>
<organism evidence="6 7">
    <name type="scientific">Edaphobacter dinghuensis</name>
    <dbReference type="NCBI Taxonomy" id="1560005"/>
    <lineage>
        <taxon>Bacteria</taxon>
        <taxon>Pseudomonadati</taxon>
        <taxon>Acidobacteriota</taxon>
        <taxon>Terriglobia</taxon>
        <taxon>Terriglobales</taxon>
        <taxon>Acidobacteriaceae</taxon>
        <taxon>Edaphobacter</taxon>
    </lineage>
</organism>
<evidence type="ECO:0000256" key="1">
    <source>
        <dbReference type="ARBA" id="ARBA00012528"/>
    </source>
</evidence>
<dbReference type="SUPFAM" id="SSF55073">
    <property type="entry name" value="Nucleotide cyclase"/>
    <property type="match status" value="1"/>
</dbReference>
<evidence type="ECO:0000313" key="7">
    <source>
        <dbReference type="Proteomes" id="UP000647241"/>
    </source>
</evidence>
<accession>A0A917HMD7</accession>
<feature type="transmembrane region" description="Helical" evidence="4">
    <location>
        <begin position="162"/>
        <end position="182"/>
    </location>
</feature>
<protein>
    <recommendedName>
        <fullName evidence="1">diguanylate cyclase</fullName>
        <ecNumber evidence="1">2.7.7.65</ecNumber>
    </recommendedName>
</protein>
<dbReference type="Pfam" id="PF00990">
    <property type="entry name" value="GGDEF"/>
    <property type="match status" value="1"/>
</dbReference>
<dbReference type="InterPro" id="IPR000160">
    <property type="entry name" value="GGDEF_dom"/>
</dbReference>
<comment type="caution">
    <text evidence="6">The sequence shown here is derived from an EMBL/GenBank/DDBJ whole genome shotgun (WGS) entry which is preliminary data.</text>
</comment>
<reference evidence="6" key="2">
    <citation type="submission" date="2020-09" db="EMBL/GenBank/DDBJ databases">
        <authorList>
            <person name="Sun Q."/>
            <person name="Zhou Y."/>
        </authorList>
    </citation>
    <scope>NUCLEOTIDE SEQUENCE</scope>
    <source>
        <strain evidence="6">CGMCC 1.12997</strain>
    </source>
</reference>
<keyword evidence="7" id="KW-1185">Reference proteome</keyword>
<comment type="catalytic activity">
    <reaction evidence="2">
        <text>2 GTP = 3',3'-c-di-GMP + 2 diphosphate</text>
        <dbReference type="Rhea" id="RHEA:24898"/>
        <dbReference type="ChEBI" id="CHEBI:33019"/>
        <dbReference type="ChEBI" id="CHEBI:37565"/>
        <dbReference type="ChEBI" id="CHEBI:58805"/>
        <dbReference type="EC" id="2.7.7.65"/>
    </reaction>
</comment>
<keyword evidence="4" id="KW-0812">Transmembrane</keyword>
<feature type="transmembrane region" description="Helical" evidence="4">
    <location>
        <begin position="31"/>
        <end position="50"/>
    </location>
</feature>
<dbReference type="GO" id="GO:0043709">
    <property type="term" value="P:cell adhesion involved in single-species biofilm formation"/>
    <property type="evidence" value="ECO:0007669"/>
    <property type="project" value="TreeGrafter"/>
</dbReference>
<feature type="transmembrane region" description="Helical" evidence="4">
    <location>
        <begin position="62"/>
        <end position="80"/>
    </location>
</feature>
<dbReference type="NCBIfam" id="TIGR00254">
    <property type="entry name" value="GGDEF"/>
    <property type="match status" value="1"/>
</dbReference>
<feature type="coiled-coil region" evidence="3">
    <location>
        <begin position="240"/>
        <end position="267"/>
    </location>
</feature>
<dbReference type="InterPro" id="IPR043128">
    <property type="entry name" value="Rev_trsase/Diguanyl_cyclase"/>
</dbReference>
<feature type="transmembrane region" description="Helical" evidence="4">
    <location>
        <begin position="221"/>
        <end position="242"/>
    </location>
</feature>
<feature type="transmembrane region" description="Helical" evidence="4">
    <location>
        <begin position="100"/>
        <end position="118"/>
    </location>
</feature>
<feature type="transmembrane region" description="Helical" evidence="4">
    <location>
        <begin position="130"/>
        <end position="150"/>
    </location>
</feature>
<evidence type="ECO:0000259" key="5">
    <source>
        <dbReference type="PROSITE" id="PS50887"/>
    </source>
</evidence>
<gene>
    <name evidence="6" type="ORF">GCM10011585_29170</name>
</gene>
<dbReference type="Gene3D" id="3.30.70.270">
    <property type="match status" value="1"/>
</dbReference>
<evidence type="ECO:0000256" key="3">
    <source>
        <dbReference type="SAM" id="Coils"/>
    </source>
</evidence>
<proteinExistence type="predicted"/>
<dbReference type="InterPro" id="IPR029787">
    <property type="entry name" value="Nucleotide_cyclase"/>
</dbReference>
<keyword evidence="4" id="KW-0472">Membrane</keyword>
<feature type="domain" description="GGDEF" evidence="5">
    <location>
        <begin position="295"/>
        <end position="431"/>
    </location>
</feature>
<name>A0A917HMD7_9BACT</name>
<sequence>MLLEVIALSMEAWLFYNSTVLHNSLNVASDYANLMLSFGTGVPIIILLALPSSGKQYSRAFFWIDMVQAILWGYIVYLKLFGVIPFTHTAIHPASNETQIIFNVTTSVAMIIVAFFRFTSATTIDEKNFFRFLTIFLVISDGMLNLHDIVAGGFTTASYYDLLGTIPILISVMLVLALPYETPEGSIPKPPGKIAEILNIGCPSLLTLMLMGAGVDAMTRFFNFGLGVVAIGFTLYLIRSVIIQRNLERSERSLKEARDELEAISLTDALTGVANRRCFDDTFVAEWSRAVRTRNPLSLLIMDIDHFKHLNDTQGHQAGDDCIAMVAKAIHGCLPRSGDLLARYGGEEFCVILPTTDSTGAQIVSTKMCETVISLAIPNETSVGPHVSISVGIATCYFPTHLTSHQLLEAADKALYRAKKNGRNRVEVALTSVLL</sequence>
<dbReference type="GO" id="GO:1902201">
    <property type="term" value="P:negative regulation of bacterial-type flagellum-dependent cell motility"/>
    <property type="evidence" value="ECO:0007669"/>
    <property type="project" value="TreeGrafter"/>
</dbReference>
<dbReference type="FunFam" id="3.30.70.270:FF:000001">
    <property type="entry name" value="Diguanylate cyclase domain protein"/>
    <property type="match status" value="1"/>
</dbReference>
<keyword evidence="4" id="KW-1133">Transmembrane helix</keyword>